<dbReference type="SUPFAM" id="SSF50998">
    <property type="entry name" value="Quinoprotein alcohol dehydrogenase-like"/>
    <property type="match status" value="1"/>
</dbReference>
<organism evidence="6 7">
    <name type="scientific">Asanoa ishikariensis</name>
    <dbReference type="NCBI Taxonomy" id="137265"/>
    <lineage>
        <taxon>Bacteria</taxon>
        <taxon>Bacillati</taxon>
        <taxon>Actinomycetota</taxon>
        <taxon>Actinomycetes</taxon>
        <taxon>Micromonosporales</taxon>
        <taxon>Micromonosporaceae</taxon>
        <taxon>Asanoa</taxon>
    </lineage>
</organism>
<feature type="transmembrane region" description="Helical" evidence="4">
    <location>
        <begin position="53"/>
        <end position="73"/>
    </location>
</feature>
<dbReference type="Pfam" id="PF00931">
    <property type="entry name" value="NB-ARC"/>
    <property type="match status" value="1"/>
</dbReference>
<keyword evidence="1 3" id="KW-0853">WD repeat</keyword>
<dbReference type="CDD" id="cd00200">
    <property type="entry name" value="WD40"/>
    <property type="match status" value="2"/>
</dbReference>
<keyword evidence="2" id="KW-0677">Repeat</keyword>
<dbReference type="PROSITE" id="PS50082">
    <property type="entry name" value="WD_REPEATS_2"/>
    <property type="match status" value="6"/>
</dbReference>
<dbReference type="Gene3D" id="2.130.10.10">
    <property type="entry name" value="YVTN repeat-like/Quinoprotein amine dehydrogenase"/>
    <property type="match status" value="4"/>
</dbReference>
<dbReference type="PROSITE" id="PS50294">
    <property type="entry name" value="WD_REPEATS_REGION"/>
    <property type="match status" value="4"/>
</dbReference>
<keyword evidence="4" id="KW-1133">Transmembrane helix</keyword>
<dbReference type="EMBL" id="FNQB01000003">
    <property type="protein sequence ID" value="SDZ55175.1"/>
    <property type="molecule type" value="Genomic_DNA"/>
</dbReference>
<dbReference type="SMART" id="SM00320">
    <property type="entry name" value="WD40"/>
    <property type="match status" value="12"/>
</dbReference>
<dbReference type="OrthoDB" id="414967at2"/>
<keyword evidence="4" id="KW-0472">Membrane</keyword>
<evidence type="ECO:0000256" key="3">
    <source>
        <dbReference type="PROSITE-ProRule" id="PRU00221"/>
    </source>
</evidence>
<dbReference type="PRINTS" id="PR00364">
    <property type="entry name" value="DISEASERSIST"/>
</dbReference>
<dbReference type="Gene3D" id="3.40.50.300">
    <property type="entry name" value="P-loop containing nucleotide triphosphate hydrolases"/>
    <property type="match status" value="1"/>
</dbReference>
<dbReference type="InterPro" id="IPR036322">
    <property type="entry name" value="WD40_repeat_dom_sf"/>
</dbReference>
<dbReference type="SUPFAM" id="SSF50978">
    <property type="entry name" value="WD40 repeat-like"/>
    <property type="match status" value="1"/>
</dbReference>
<dbReference type="AlphaFoldDB" id="A0A1H3TZZ7"/>
<proteinExistence type="predicted"/>
<reference evidence="7" key="1">
    <citation type="submission" date="2016-10" db="EMBL/GenBank/DDBJ databases">
        <authorList>
            <person name="Varghese N."/>
            <person name="Submissions S."/>
        </authorList>
    </citation>
    <scope>NUCLEOTIDE SEQUENCE [LARGE SCALE GENOMIC DNA]</scope>
    <source>
        <strain evidence="7">DSM 44718</strain>
    </source>
</reference>
<keyword evidence="7" id="KW-1185">Reference proteome</keyword>
<feature type="transmembrane region" description="Helical" evidence="4">
    <location>
        <begin position="12"/>
        <end position="33"/>
    </location>
</feature>
<feature type="repeat" description="WD" evidence="3">
    <location>
        <begin position="1007"/>
        <end position="1048"/>
    </location>
</feature>
<dbReference type="InterPro" id="IPR002182">
    <property type="entry name" value="NB-ARC"/>
</dbReference>
<dbReference type="PANTHER" id="PTHR22847:SF637">
    <property type="entry name" value="WD REPEAT DOMAIN 5B"/>
    <property type="match status" value="1"/>
</dbReference>
<dbReference type="Gene3D" id="1.10.10.10">
    <property type="entry name" value="Winged helix-like DNA-binding domain superfamily/Winged helix DNA-binding domain"/>
    <property type="match status" value="1"/>
</dbReference>
<feature type="repeat" description="WD" evidence="3">
    <location>
        <begin position="1091"/>
        <end position="1123"/>
    </location>
</feature>
<dbReference type="STRING" id="137265.SAMN05421684_6591"/>
<evidence type="ECO:0000259" key="5">
    <source>
        <dbReference type="Pfam" id="PF00931"/>
    </source>
</evidence>
<dbReference type="PROSITE" id="PS00678">
    <property type="entry name" value="WD_REPEATS_1"/>
    <property type="match status" value="1"/>
</dbReference>
<dbReference type="PROSITE" id="PS51257">
    <property type="entry name" value="PROKAR_LIPOPROTEIN"/>
    <property type="match status" value="1"/>
</dbReference>
<keyword evidence="4" id="KW-0812">Transmembrane</keyword>
<sequence>MAGRTRLRSVAVLFVGMACAAVAASILAVATNAATEVTGSWPLGLDALRRHPFRWMVAGVVLAAVASFALWWLQHRTEQPDPLIPPGERLDPWVVDRPRELGAIKKALLAGRSAVGITTALSGAGGFGKTTLARMVRADPQVIRHFKGRILWLTFGRDTVTKSAVAEKVNDLIARVDPRHARAFTDPGQAGEHLAALLNRGDRVLLVLDDVWYPQQLAPFRFRVPGCAQLVTTRNPALLHGSQVIPVKLDAMSDEQAVRLLTWNLDGAAIPAATVTAVLAETGRWPLLLRLINKILLDEARTGGDVSAAVADIRERLRRRGALAVDDLTGAQATTLDIDDPDRRQLAVRATIEASTGLLAVADRERLAELGVFAEDETVPLTLVRRLWKLDPLAARQLCVRLDELALVSLSGDTVTLHDVVRDYLRAALRDRLDAVNAGLLATFTSTLPAAEPLEPGGPSIAWWDLSPRERYLWDHLVEHAGPTEGEAIAADLRWVEARLRHFGVAAPYADLRRVGTQAADELALVLLRAAHLLRPTKPPQALTDVLHARVAEHPRWATQAATLRERLPGPRLVSRWPQPDLPDPAVRRTLSGRSEDVNAIAVSADGRWLASADDDGCATVWDVRTGEPRATYRGTNYEGSGDGVGFAPDGSWLAVALSSGLIRLWDLGTGSVIAEFGDLVGRTMSMAVSRDGAALVIGERNGRVTVWDIARRKLRAELTGHKGEVLAVAVAPDGSWLVTGGMDGTARLWNPAKRTGTVVADDLGPVDSVTVAPDGTWFAAAAVVNVLRWERATGEVTKLKVPDSGFRALAISPDGTRLAVAAYSKLVIVDAATGKVHSTVARFADDVVMTAYAPDGTWLAAVTGRDTRILDLRPPALGESKPDRRHRLDVWSIAAGRDTFVTGGNNVRPRVWDARSGELLRRLPKVNGIVNSIAVPASGSWVAAAWDHEVLIANRRTGKELHRIRTAKRDVEWVSAAPDGSWLAGGDKKGNVVVWDATTGVVRQTFESPKDSLEAVVVSPDGSWIAAGGYEEKLVVWDVAHGSQRHVLRQHSDTIRTLAVAPDGTWLACGDDDGRVLIWEPSSGQRLAKLRRHRGEVVAVAVTDDGRWLATVGDDRDVRLWDCHTWELATMTRLDSTPRGCAWTSDPRVLLVGTEAGICAFDLVR</sequence>
<evidence type="ECO:0000256" key="2">
    <source>
        <dbReference type="ARBA" id="ARBA00022737"/>
    </source>
</evidence>
<protein>
    <submittedName>
        <fullName evidence="6">WD-40 repeat-containing protein</fullName>
    </submittedName>
</protein>
<feature type="domain" description="NB-ARC" evidence="5">
    <location>
        <begin position="101"/>
        <end position="261"/>
    </location>
</feature>
<dbReference type="InterPro" id="IPR019775">
    <property type="entry name" value="WD40_repeat_CS"/>
</dbReference>
<dbReference type="InterPro" id="IPR036388">
    <property type="entry name" value="WH-like_DNA-bd_sf"/>
</dbReference>
<evidence type="ECO:0000313" key="6">
    <source>
        <dbReference type="EMBL" id="SDZ55175.1"/>
    </source>
</evidence>
<accession>A0A1H3TZZ7</accession>
<dbReference type="InterPro" id="IPR027417">
    <property type="entry name" value="P-loop_NTPase"/>
</dbReference>
<feature type="repeat" description="WD" evidence="3">
    <location>
        <begin position="1049"/>
        <end position="1090"/>
    </location>
</feature>
<name>A0A1H3TZZ7_9ACTN</name>
<dbReference type="PANTHER" id="PTHR22847">
    <property type="entry name" value="WD40 REPEAT PROTEIN"/>
    <property type="match status" value="1"/>
</dbReference>
<dbReference type="SUPFAM" id="SSF52540">
    <property type="entry name" value="P-loop containing nucleoside triphosphate hydrolases"/>
    <property type="match status" value="1"/>
</dbReference>
<dbReference type="GO" id="GO:0043531">
    <property type="term" value="F:ADP binding"/>
    <property type="evidence" value="ECO:0007669"/>
    <property type="project" value="InterPro"/>
</dbReference>
<feature type="repeat" description="WD" evidence="3">
    <location>
        <begin position="591"/>
        <end position="632"/>
    </location>
</feature>
<dbReference type="InterPro" id="IPR011047">
    <property type="entry name" value="Quinoprotein_ADH-like_sf"/>
</dbReference>
<dbReference type="InterPro" id="IPR001680">
    <property type="entry name" value="WD40_rpt"/>
</dbReference>
<evidence type="ECO:0000256" key="1">
    <source>
        <dbReference type="ARBA" id="ARBA00022574"/>
    </source>
</evidence>
<gene>
    <name evidence="6" type="ORF">SAMN05421684_6591</name>
</gene>
<feature type="repeat" description="WD" evidence="3">
    <location>
        <begin position="719"/>
        <end position="751"/>
    </location>
</feature>
<evidence type="ECO:0000313" key="7">
    <source>
        <dbReference type="Proteomes" id="UP000199632"/>
    </source>
</evidence>
<dbReference type="Pfam" id="PF00400">
    <property type="entry name" value="WD40"/>
    <property type="match status" value="6"/>
</dbReference>
<dbReference type="Proteomes" id="UP000199632">
    <property type="component" value="Unassembled WGS sequence"/>
</dbReference>
<evidence type="ECO:0000256" key="4">
    <source>
        <dbReference type="SAM" id="Phobius"/>
    </source>
</evidence>
<dbReference type="RefSeq" id="WP_090800431.1">
    <property type="nucleotide sequence ID" value="NZ_BOND01000024.1"/>
</dbReference>
<dbReference type="InterPro" id="IPR015943">
    <property type="entry name" value="WD40/YVTN_repeat-like_dom_sf"/>
</dbReference>
<dbReference type="GO" id="GO:0005829">
    <property type="term" value="C:cytosol"/>
    <property type="evidence" value="ECO:0007669"/>
    <property type="project" value="UniProtKB-ARBA"/>
</dbReference>
<feature type="repeat" description="WD" evidence="3">
    <location>
        <begin position="645"/>
        <end position="676"/>
    </location>
</feature>